<proteinExistence type="predicted"/>
<feature type="chain" id="PRO_5031322089" evidence="1">
    <location>
        <begin position="28"/>
        <end position="311"/>
    </location>
</feature>
<accession>A0A7W9ATW2</accession>
<reference evidence="2 3" key="1">
    <citation type="submission" date="2020-08" db="EMBL/GenBank/DDBJ databases">
        <title>Genomic Encyclopedia of Type Strains, Phase IV (KMG-IV): sequencing the most valuable type-strain genomes for metagenomic binning, comparative biology and taxonomic classification.</title>
        <authorList>
            <person name="Goeker M."/>
        </authorList>
    </citation>
    <scope>NUCLEOTIDE SEQUENCE [LARGE SCALE GENOMIC DNA]</scope>
    <source>
        <strain evidence="2 3">DSM 26944</strain>
    </source>
</reference>
<dbReference type="Proteomes" id="UP000555546">
    <property type="component" value="Unassembled WGS sequence"/>
</dbReference>
<dbReference type="EMBL" id="JACIJG010000001">
    <property type="protein sequence ID" value="MBB5700451.1"/>
    <property type="molecule type" value="Genomic_DNA"/>
</dbReference>
<evidence type="ECO:0000256" key="1">
    <source>
        <dbReference type="SAM" id="SignalP"/>
    </source>
</evidence>
<comment type="caution">
    <text evidence="2">The sequence shown here is derived from an EMBL/GenBank/DDBJ whole genome shotgun (WGS) entry which is preliminary data.</text>
</comment>
<protein>
    <submittedName>
        <fullName evidence="2">Uncharacterized protein</fullName>
    </submittedName>
</protein>
<evidence type="ECO:0000313" key="3">
    <source>
        <dbReference type="Proteomes" id="UP000555546"/>
    </source>
</evidence>
<organism evidence="2 3">
    <name type="scientific">Brucella daejeonensis</name>
    <dbReference type="NCBI Taxonomy" id="659015"/>
    <lineage>
        <taxon>Bacteria</taxon>
        <taxon>Pseudomonadati</taxon>
        <taxon>Pseudomonadota</taxon>
        <taxon>Alphaproteobacteria</taxon>
        <taxon>Hyphomicrobiales</taxon>
        <taxon>Brucellaceae</taxon>
        <taxon>Brucella/Ochrobactrum group</taxon>
        <taxon>Brucella</taxon>
    </lineage>
</organism>
<feature type="signal peptide" evidence="1">
    <location>
        <begin position="1"/>
        <end position="27"/>
    </location>
</feature>
<name>A0A7W9ATW2_9HYPH</name>
<keyword evidence="3" id="KW-1185">Reference proteome</keyword>
<evidence type="ECO:0000313" key="2">
    <source>
        <dbReference type="EMBL" id="MBB5700451.1"/>
    </source>
</evidence>
<sequence>MKSIKDTIIVILAAPSLFVLPTGSSFANGDAPARITRSGYNLNFASDRADQPYLPLENANRELTDFGRGSEYPVNLSRHHIIPLNTLVAFYNKIVSNGELEQFKFFFNSFAVKLSSFAANVNPNDRCNSASIANGNQAANVSFAIAGGDARNDNTAARVEGFDSFQEWYSWMPFNLFVGPSSDFRVDDPGEGFEINSNVIVGQDAYNRLSEIYNRMNEYLDSAPGMARNSLHTIANRMVILMKKTSVYPLVASQWTEVADAKGHPMYKIKTPKAGVDADLPTVNNEAVCPEAKRMGIEIQSFYSYFPRDEL</sequence>
<keyword evidence="1" id="KW-0732">Signal</keyword>
<dbReference type="AlphaFoldDB" id="A0A7W9ATW2"/>
<gene>
    <name evidence="2" type="ORF">FHS76_000289</name>
</gene>
<dbReference type="RefSeq" id="WP_183646978.1">
    <property type="nucleotide sequence ID" value="NZ_JACIJG010000001.1"/>
</dbReference>